<dbReference type="EMBL" id="LDPZ01000070">
    <property type="protein sequence ID" value="KTQ84643.1"/>
    <property type="molecule type" value="Genomic_DNA"/>
</dbReference>
<keyword evidence="2" id="KW-0808">Transferase</keyword>
<dbReference type="PROSITE" id="PS51186">
    <property type="entry name" value="GNAT"/>
    <property type="match status" value="1"/>
</dbReference>
<dbReference type="PATRIC" id="fig|401562.3.peg.4731"/>
<dbReference type="Pfam" id="PF00583">
    <property type="entry name" value="Acetyltransf_1"/>
    <property type="match status" value="1"/>
</dbReference>
<protein>
    <submittedName>
        <fullName evidence="2">GCN5 family acetyltransferase</fullName>
    </submittedName>
</protein>
<dbReference type="Proteomes" id="UP000078529">
    <property type="component" value="Unassembled WGS sequence"/>
</dbReference>
<dbReference type="STRING" id="401562.NS365_06555"/>
<comment type="caution">
    <text evidence="2">The sequence shown here is derived from an EMBL/GenBank/DDBJ whole genome shotgun (WGS) entry which is preliminary data.</text>
</comment>
<dbReference type="eggNOG" id="COG0456">
    <property type="taxonomic scope" value="Bacteria"/>
</dbReference>
<evidence type="ECO:0000313" key="4">
    <source>
        <dbReference type="Proteomes" id="UP000078272"/>
    </source>
</evidence>
<dbReference type="SUPFAM" id="SSF55729">
    <property type="entry name" value="Acyl-CoA N-acyltransferases (Nat)"/>
    <property type="match status" value="1"/>
</dbReference>
<dbReference type="CDD" id="cd04301">
    <property type="entry name" value="NAT_SF"/>
    <property type="match status" value="1"/>
</dbReference>
<feature type="domain" description="N-acetyltransferase" evidence="1">
    <location>
        <begin position="10"/>
        <end position="156"/>
    </location>
</feature>
<sequence length="156" mass="17260">MSASEPLPDIEIGLLRLKDARDLAPLLSAYNQAMFRGAPGAPDTFYAEQLLQDRTGEILGARVDGALVGFLVFYDLPDPWTGMRAGMADHVFVDQAHRRKGIAKAMVDLLAEEADGRGWSRLVLHAPRHGGSGRHLYEKVAEPADWSSYVIRFLDR</sequence>
<name>A0A175R310_9HYPH</name>
<evidence type="ECO:0000313" key="3">
    <source>
        <dbReference type="EMBL" id="KTR06772.1"/>
    </source>
</evidence>
<proteinExistence type="predicted"/>
<dbReference type="RefSeq" id="WP_058599466.1">
    <property type="nucleotide sequence ID" value="NZ_LDPZ01000070.1"/>
</dbReference>
<dbReference type="GO" id="GO:0016747">
    <property type="term" value="F:acyltransferase activity, transferring groups other than amino-acyl groups"/>
    <property type="evidence" value="ECO:0007669"/>
    <property type="project" value="InterPro"/>
</dbReference>
<dbReference type="OrthoDB" id="9805924at2"/>
<keyword evidence="5" id="KW-1185">Reference proteome</keyword>
<gene>
    <name evidence="2" type="ORF">NS226_21370</name>
    <name evidence="3" type="ORF">NS365_06555</name>
</gene>
<dbReference type="AlphaFoldDB" id="A0A175R310"/>
<evidence type="ECO:0000313" key="5">
    <source>
        <dbReference type="Proteomes" id="UP000078529"/>
    </source>
</evidence>
<accession>A0A175R310</accession>
<dbReference type="EMBL" id="LDQA01000015">
    <property type="protein sequence ID" value="KTR06772.1"/>
    <property type="molecule type" value="Genomic_DNA"/>
</dbReference>
<evidence type="ECO:0000259" key="1">
    <source>
        <dbReference type="PROSITE" id="PS51186"/>
    </source>
</evidence>
<dbReference type="InterPro" id="IPR000182">
    <property type="entry name" value="GNAT_dom"/>
</dbReference>
<evidence type="ECO:0000313" key="2">
    <source>
        <dbReference type="EMBL" id="KTQ84643.1"/>
    </source>
</evidence>
<organism evidence="2 4">
    <name type="scientific">Aureimonas ureilytica</name>
    <dbReference type="NCBI Taxonomy" id="401562"/>
    <lineage>
        <taxon>Bacteria</taxon>
        <taxon>Pseudomonadati</taxon>
        <taxon>Pseudomonadota</taxon>
        <taxon>Alphaproteobacteria</taxon>
        <taxon>Hyphomicrobiales</taxon>
        <taxon>Aurantimonadaceae</taxon>
        <taxon>Aureimonas</taxon>
    </lineage>
</organism>
<reference evidence="4 5" key="1">
    <citation type="journal article" date="2016" name="Front. Microbiol.">
        <title>Genomic Resource of Rice Seed Associated Bacteria.</title>
        <authorList>
            <person name="Midha S."/>
            <person name="Bansal K."/>
            <person name="Sharma S."/>
            <person name="Kumar N."/>
            <person name="Patil P.P."/>
            <person name="Chaudhry V."/>
            <person name="Patil P.B."/>
        </authorList>
    </citation>
    <scope>NUCLEOTIDE SEQUENCE [LARGE SCALE GENOMIC DNA]</scope>
    <source>
        <strain evidence="2 4">NS226</strain>
        <strain evidence="3 5">NS365</strain>
    </source>
</reference>
<dbReference type="Gene3D" id="3.40.630.30">
    <property type="match status" value="1"/>
</dbReference>
<dbReference type="Proteomes" id="UP000078272">
    <property type="component" value="Unassembled WGS sequence"/>
</dbReference>
<dbReference type="InterPro" id="IPR016181">
    <property type="entry name" value="Acyl_CoA_acyltransferase"/>
</dbReference>